<proteinExistence type="predicted"/>
<sequence>MVQSHLRFYSLVDSPHAEWKVGTIRRSILERTGVTIEVAAEYCFHVILEKDVDVEKFEASELKKLLWLISPSPFDGRLTRHSQLSGTIKEIGPRLTFKTAYCTNALSALSAAGIHQVSRLERTIRYQFTGPIPDDDTLLEIAGDRMTECIYAEDIDFTPVKGRENFFEIDVLGNPSNLDKANKELGLAFDDHDLAYYKDLFLNKLRRNPTDVELFDLAQSDSEHSRHWFFRGKLNVDGKERKESLMDSIRGTQQHSNPNNVIAFCDNSREQQPELEDGSVTLTLLGKIAIEASNGASDYGNKFGEPVICGFARSFGQRLPSGERSEYVKPIMFSGGIGAIDNEQIAKEKCREGMYLAKIGGPVYRVGVGGGAASSQSVQ</sequence>
<dbReference type="Pfam" id="PF18076">
    <property type="entry name" value="FGAR-AT_N"/>
    <property type="match status" value="1"/>
</dbReference>
<dbReference type="Gene3D" id="3.30.1330.10">
    <property type="entry name" value="PurM-like, N-terminal domain"/>
    <property type="match status" value="1"/>
</dbReference>
<keyword evidence="4" id="KW-0067">ATP-binding</keyword>
<dbReference type="InterPro" id="IPR036604">
    <property type="entry name" value="PurS-like_sf"/>
</dbReference>
<organism evidence="7 8">
    <name type="scientific">Oesophagostomum dentatum</name>
    <name type="common">Nodular worm</name>
    <dbReference type="NCBI Taxonomy" id="61180"/>
    <lineage>
        <taxon>Eukaryota</taxon>
        <taxon>Metazoa</taxon>
        <taxon>Ecdysozoa</taxon>
        <taxon>Nematoda</taxon>
        <taxon>Chromadorea</taxon>
        <taxon>Rhabditida</taxon>
        <taxon>Rhabditina</taxon>
        <taxon>Rhabditomorpha</taxon>
        <taxon>Strongyloidea</taxon>
        <taxon>Strongylidae</taxon>
        <taxon>Oesophagostomum</taxon>
    </lineage>
</organism>
<dbReference type="OrthoDB" id="5843066at2759"/>
<evidence type="ECO:0000259" key="6">
    <source>
        <dbReference type="Pfam" id="PF18076"/>
    </source>
</evidence>
<dbReference type="SUPFAM" id="SSF55326">
    <property type="entry name" value="PurM N-terminal domain-like"/>
    <property type="match status" value="1"/>
</dbReference>
<dbReference type="InterPro" id="IPR036921">
    <property type="entry name" value="PurM-like_N_sf"/>
</dbReference>
<protein>
    <recommendedName>
        <fullName evidence="9">Phosphoribosylformylglycinamidine synthase</fullName>
    </recommendedName>
</protein>
<gene>
    <name evidence="7" type="ORF">OESDEN_12742</name>
</gene>
<dbReference type="GO" id="GO:0005524">
    <property type="term" value="F:ATP binding"/>
    <property type="evidence" value="ECO:0007669"/>
    <property type="project" value="UniProtKB-KW"/>
</dbReference>
<keyword evidence="1" id="KW-0436">Ligase</keyword>
<dbReference type="GO" id="GO:0006164">
    <property type="term" value="P:purine nucleotide biosynthetic process"/>
    <property type="evidence" value="ECO:0007669"/>
    <property type="project" value="UniProtKB-KW"/>
</dbReference>
<evidence type="ECO:0000313" key="8">
    <source>
        <dbReference type="Proteomes" id="UP000053660"/>
    </source>
</evidence>
<dbReference type="Proteomes" id="UP000053660">
    <property type="component" value="Unassembled WGS sequence"/>
</dbReference>
<dbReference type="EMBL" id="KN557662">
    <property type="protein sequence ID" value="KHJ87485.1"/>
    <property type="molecule type" value="Genomic_DNA"/>
</dbReference>
<dbReference type="AlphaFoldDB" id="A0A0B1SWA6"/>
<feature type="domain" description="Phosphoribosylformylglycinamidine synthase N-terminal" evidence="6">
    <location>
        <begin position="42"/>
        <end position="153"/>
    </location>
</feature>
<feature type="domain" description="Phosphoribosylformylglycinamidine synthase linker" evidence="5">
    <location>
        <begin position="178"/>
        <end position="227"/>
    </location>
</feature>
<reference evidence="7 8" key="1">
    <citation type="submission" date="2014-03" db="EMBL/GenBank/DDBJ databases">
        <title>Draft genome of the hookworm Oesophagostomum dentatum.</title>
        <authorList>
            <person name="Mitreva M."/>
        </authorList>
    </citation>
    <scope>NUCLEOTIDE SEQUENCE [LARGE SCALE GENOMIC DNA]</scope>
    <source>
        <strain evidence="7 8">OD-Hann</strain>
    </source>
</reference>
<dbReference type="GO" id="GO:0005737">
    <property type="term" value="C:cytoplasm"/>
    <property type="evidence" value="ECO:0007669"/>
    <property type="project" value="TreeGrafter"/>
</dbReference>
<evidence type="ECO:0000256" key="2">
    <source>
        <dbReference type="ARBA" id="ARBA00022741"/>
    </source>
</evidence>
<accession>A0A0B1SWA6</accession>
<keyword evidence="8" id="KW-1185">Reference proteome</keyword>
<dbReference type="InterPro" id="IPR040707">
    <property type="entry name" value="FGAR-AT_N"/>
</dbReference>
<dbReference type="SUPFAM" id="SSF82697">
    <property type="entry name" value="PurS-like"/>
    <property type="match status" value="1"/>
</dbReference>
<evidence type="ECO:0000313" key="7">
    <source>
        <dbReference type="EMBL" id="KHJ87485.1"/>
    </source>
</evidence>
<evidence type="ECO:0000256" key="1">
    <source>
        <dbReference type="ARBA" id="ARBA00022598"/>
    </source>
</evidence>
<keyword evidence="2" id="KW-0547">Nucleotide-binding</keyword>
<evidence type="ECO:0000256" key="4">
    <source>
        <dbReference type="ARBA" id="ARBA00022840"/>
    </source>
</evidence>
<dbReference type="InterPro" id="IPR041609">
    <property type="entry name" value="PurL_linker"/>
</dbReference>
<name>A0A0B1SWA6_OESDE</name>
<dbReference type="SUPFAM" id="SSF109736">
    <property type="entry name" value="FGAM synthase PurL, linker domain"/>
    <property type="match status" value="1"/>
</dbReference>
<dbReference type="Pfam" id="PF18072">
    <property type="entry name" value="FGAR-AT_linker"/>
    <property type="match status" value="1"/>
</dbReference>
<dbReference type="PANTHER" id="PTHR10099">
    <property type="entry name" value="PHOSPHORIBOSYLFORMYLGLYCINAMIDINE SYNTHASE"/>
    <property type="match status" value="1"/>
</dbReference>
<keyword evidence="3" id="KW-0658">Purine biosynthesis</keyword>
<evidence type="ECO:0000259" key="5">
    <source>
        <dbReference type="Pfam" id="PF18072"/>
    </source>
</evidence>
<dbReference type="GO" id="GO:0004642">
    <property type="term" value="F:phosphoribosylformylglycinamidine synthase activity"/>
    <property type="evidence" value="ECO:0007669"/>
    <property type="project" value="TreeGrafter"/>
</dbReference>
<feature type="non-terminal residue" evidence="7">
    <location>
        <position position="379"/>
    </location>
</feature>
<evidence type="ECO:0000256" key="3">
    <source>
        <dbReference type="ARBA" id="ARBA00022755"/>
    </source>
</evidence>
<evidence type="ECO:0008006" key="9">
    <source>
        <dbReference type="Google" id="ProtNLM"/>
    </source>
</evidence>
<dbReference type="Gene3D" id="1.10.8.750">
    <property type="entry name" value="Phosphoribosylformylglycinamidine synthase, linker domain"/>
    <property type="match status" value="1"/>
</dbReference>
<dbReference type="PANTHER" id="PTHR10099:SF1">
    <property type="entry name" value="PHOSPHORIBOSYLFORMYLGLYCINAMIDINE SYNTHASE"/>
    <property type="match status" value="1"/>
</dbReference>